<dbReference type="Proteomes" id="UP000183832">
    <property type="component" value="Unassembled WGS sequence"/>
</dbReference>
<evidence type="ECO:0000313" key="3">
    <source>
        <dbReference type="Proteomes" id="UP000183832"/>
    </source>
</evidence>
<dbReference type="EMBL" id="CVRI01000067">
    <property type="protein sequence ID" value="CRL06909.1"/>
    <property type="molecule type" value="Genomic_DNA"/>
</dbReference>
<proteinExistence type="predicted"/>
<keyword evidence="1" id="KW-0732">Signal</keyword>
<evidence type="ECO:0000313" key="2">
    <source>
        <dbReference type="EMBL" id="CRL06909.1"/>
    </source>
</evidence>
<reference evidence="2 3" key="1">
    <citation type="submission" date="2015-04" db="EMBL/GenBank/DDBJ databases">
        <authorList>
            <person name="Syromyatnikov M.Y."/>
            <person name="Popov V.N."/>
        </authorList>
    </citation>
    <scope>NUCLEOTIDE SEQUENCE [LARGE SCALE GENOMIC DNA]</scope>
</reference>
<protein>
    <submittedName>
        <fullName evidence="2">CLUMA_CG019822, isoform A</fullName>
    </submittedName>
</protein>
<name>A0A1J1J393_9DIPT</name>
<evidence type="ECO:0000256" key="1">
    <source>
        <dbReference type="SAM" id="SignalP"/>
    </source>
</evidence>
<keyword evidence="3" id="KW-1185">Reference proteome</keyword>
<dbReference type="AlphaFoldDB" id="A0A1J1J393"/>
<accession>A0A1J1J393</accession>
<sequence length="139" mass="15519">MTVILVSVSLFVYGCLAMPLEISENRVQKRSIGEEFFATPSISTISLGAPTITSHTHTHSTAIIDRPVAYPAITSTSILPSTTYNFGLGSYPYSFGYSFRTLGLSGRYYSDYGKFYPRSFPSAIYKKSFYSSPVLKYKW</sequence>
<organism evidence="2 3">
    <name type="scientific">Clunio marinus</name>
    <dbReference type="NCBI Taxonomy" id="568069"/>
    <lineage>
        <taxon>Eukaryota</taxon>
        <taxon>Metazoa</taxon>
        <taxon>Ecdysozoa</taxon>
        <taxon>Arthropoda</taxon>
        <taxon>Hexapoda</taxon>
        <taxon>Insecta</taxon>
        <taxon>Pterygota</taxon>
        <taxon>Neoptera</taxon>
        <taxon>Endopterygota</taxon>
        <taxon>Diptera</taxon>
        <taxon>Nematocera</taxon>
        <taxon>Chironomoidea</taxon>
        <taxon>Chironomidae</taxon>
        <taxon>Clunio</taxon>
    </lineage>
</organism>
<gene>
    <name evidence="2" type="ORF">CLUMA_CG019822</name>
</gene>
<feature type="signal peptide" evidence="1">
    <location>
        <begin position="1"/>
        <end position="17"/>
    </location>
</feature>
<feature type="chain" id="PRO_5013131320" evidence="1">
    <location>
        <begin position="18"/>
        <end position="139"/>
    </location>
</feature>